<reference evidence="7" key="1">
    <citation type="journal article" date="2020" name="Fungal Divers.">
        <title>Resolving the Mortierellaceae phylogeny through synthesis of multi-gene phylogenetics and phylogenomics.</title>
        <authorList>
            <person name="Vandepol N."/>
            <person name="Liber J."/>
            <person name="Desiro A."/>
            <person name="Na H."/>
            <person name="Kennedy M."/>
            <person name="Barry K."/>
            <person name="Grigoriev I.V."/>
            <person name="Miller A.N."/>
            <person name="O'Donnell K."/>
            <person name="Stajich J.E."/>
            <person name="Bonito G."/>
        </authorList>
    </citation>
    <scope>NUCLEOTIDE SEQUENCE</scope>
    <source>
        <strain evidence="7">KOD948</strain>
    </source>
</reference>
<evidence type="ECO:0000256" key="2">
    <source>
        <dbReference type="ARBA" id="ARBA00022750"/>
    </source>
</evidence>
<dbReference type="SUPFAM" id="SSF50630">
    <property type="entry name" value="Acid proteases"/>
    <property type="match status" value="1"/>
</dbReference>
<feature type="domain" description="Peptidase A1" evidence="6">
    <location>
        <begin position="99"/>
        <end position="506"/>
    </location>
</feature>
<evidence type="ECO:0000256" key="5">
    <source>
        <dbReference type="SAM" id="SignalP"/>
    </source>
</evidence>
<evidence type="ECO:0000313" key="8">
    <source>
        <dbReference type="Proteomes" id="UP000726737"/>
    </source>
</evidence>
<evidence type="ECO:0000256" key="3">
    <source>
        <dbReference type="RuleBase" id="RU000454"/>
    </source>
</evidence>
<comment type="similarity">
    <text evidence="1 3">Belongs to the peptidase A1 family.</text>
</comment>
<dbReference type="InterPro" id="IPR001461">
    <property type="entry name" value="Aspartic_peptidase_A1"/>
</dbReference>
<dbReference type="InterPro" id="IPR033121">
    <property type="entry name" value="PEPTIDASE_A1"/>
</dbReference>
<dbReference type="PANTHER" id="PTHR47966">
    <property type="entry name" value="BETA-SITE APP-CLEAVING ENZYME, ISOFORM A-RELATED"/>
    <property type="match status" value="1"/>
</dbReference>
<evidence type="ECO:0000256" key="1">
    <source>
        <dbReference type="ARBA" id="ARBA00007447"/>
    </source>
</evidence>
<accession>A0A9P6Q4B4</accession>
<keyword evidence="5" id="KW-0732">Signal</keyword>
<dbReference type="InterPro" id="IPR021109">
    <property type="entry name" value="Peptidase_aspartic_dom_sf"/>
</dbReference>
<dbReference type="PROSITE" id="PS00141">
    <property type="entry name" value="ASP_PROTEASE"/>
    <property type="match status" value="1"/>
</dbReference>
<evidence type="ECO:0000259" key="6">
    <source>
        <dbReference type="PROSITE" id="PS51767"/>
    </source>
</evidence>
<proteinExistence type="inferred from homology"/>
<sequence>MQAMTILRAAVLFLCLYSTTAEISTLPATTPELPHPADVFNLYSNNVIRLRLDRKALSRSHLETRSRLKPYSLGESGAVVTQEPFVDVPLTSIPKEYGYTATFSIGSYLPSSPMAQDQPELVNHGQVFNLLVDTGSDLVVVTSAGCNDPECEKIPHRFNCSASLTCAPTHNLLTGSMRWVQRYGDGTRANGTLVQDTLRFTSGHPQLTQSATSSSILQISNQPILVVDEPGLRLFKSYGSGVDGIIGMNVGSPVIAQTVIQNLQNAEASSHFHSASFRPAYPAVNDLSIQDSTSIGMGFMSLWLGHSLEPGQGGELLLNAIDHSRFQGSIHWTDRGPSPHDWSVLLDRGLMVCDTVDGLARKVSGTHQTFAVIDSGSDGIYLQRTIYNALFQQISGAIRLEGGHWRVPCEGATELVFGIQGKLYRIPYQDWVKKKPAASTTRGGKVGRGGYEAVDDEEEEDGGTEMCSCKVYGSSPGPILLGATFLRSVYTVFDFSLPGYERIGFAALA</sequence>
<dbReference type="InterPro" id="IPR001969">
    <property type="entry name" value="Aspartic_peptidase_AS"/>
</dbReference>
<feature type="chain" id="PRO_5040409177" description="Peptidase A1 domain-containing protein" evidence="5">
    <location>
        <begin position="22"/>
        <end position="509"/>
    </location>
</feature>
<dbReference type="Gene3D" id="2.40.70.10">
    <property type="entry name" value="Acid Proteases"/>
    <property type="match status" value="2"/>
</dbReference>
<feature type="signal peptide" evidence="5">
    <location>
        <begin position="1"/>
        <end position="21"/>
    </location>
</feature>
<keyword evidence="3" id="KW-0645">Protease</keyword>
<dbReference type="AlphaFoldDB" id="A0A9P6Q4B4"/>
<dbReference type="PROSITE" id="PS51767">
    <property type="entry name" value="PEPTIDASE_A1"/>
    <property type="match status" value="1"/>
</dbReference>
<dbReference type="GO" id="GO:0006508">
    <property type="term" value="P:proteolysis"/>
    <property type="evidence" value="ECO:0007669"/>
    <property type="project" value="UniProtKB-KW"/>
</dbReference>
<dbReference type="Proteomes" id="UP000726737">
    <property type="component" value="Unassembled WGS sequence"/>
</dbReference>
<dbReference type="PANTHER" id="PTHR47966:SF51">
    <property type="entry name" value="BETA-SITE APP-CLEAVING ENZYME, ISOFORM A-RELATED"/>
    <property type="match status" value="1"/>
</dbReference>
<dbReference type="Pfam" id="PF00026">
    <property type="entry name" value="Asp"/>
    <property type="match status" value="1"/>
</dbReference>
<dbReference type="EMBL" id="JAAAJA010000157">
    <property type="protein sequence ID" value="KAG0260346.1"/>
    <property type="molecule type" value="Genomic_DNA"/>
</dbReference>
<feature type="region of interest" description="Disordered" evidence="4">
    <location>
        <begin position="439"/>
        <end position="459"/>
    </location>
</feature>
<dbReference type="CDD" id="cd05471">
    <property type="entry name" value="pepsin_like"/>
    <property type="match status" value="1"/>
</dbReference>
<keyword evidence="2 3" id="KW-0064">Aspartyl protease</keyword>
<dbReference type="GO" id="GO:0004190">
    <property type="term" value="F:aspartic-type endopeptidase activity"/>
    <property type="evidence" value="ECO:0007669"/>
    <property type="project" value="UniProtKB-KW"/>
</dbReference>
<keyword evidence="8" id="KW-1185">Reference proteome</keyword>
<dbReference type="PRINTS" id="PR00792">
    <property type="entry name" value="PEPSIN"/>
</dbReference>
<organism evidence="7 8">
    <name type="scientific">Mortierella polycephala</name>
    <dbReference type="NCBI Taxonomy" id="41804"/>
    <lineage>
        <taxon>Eukaryota</taxon>
        <taxon>Fungi</taxon>
        <taxon>Fungi incertae sedis</taxon>
        <taxon>Mucoromycota</taxon>
        <taxon>Mortierellomycotina</taxon>
        <taxon>Mortierellomycetes</taxon>
        <taxon>Mortierellales</taxon>
        <taxon>Mortierellaceae</taxon>
        <taxon>Mortierella</taxon>
    </lineage>
</organism>
<dbReference type="InterPro" id="IPR034164">
    <property type="entry name" value="Pepsin-like_dom"/>
</dbReference>
<evidence type="ECO:0000256" key="4">
    <source>
        <dbReference type="SAM" id="MobiDB-lite"/>
    </source>
</evidence>
<keyword evidence="3" id="KW-0378">Hydrolase</keyword>
<gene>
    <name evidence="7" type="ORF">BG011_001947</name>
</gene>
<name>A0A9P6Q4B4_9FUNG</name>
<dbReference type="OrthoDB" id="2747330at2759"/>
<comment type="caution">
    <text evidence="7">The sequence shown here is derived from an EMBL/GenBank/DDBJ whole genome shotgun (WGS) entry which is preliminary data.</text>
</comment>
<protein>
    <recommendedName>
        <fullName evidence="6">Peptidase A1 domain-containing protein</fullName>
    </recommendedName>
</protein>
<evidence type="ECO:0000313" key="7">
    <source>
        <dbReference type="EMBL" id="KAG0260346.1"/>
    </source>
</evidence>